<gene>
    <name evidence="2" type="ORF">E3O10_00250</name>
</gene>
<dbReference type="SUPFAM" id="SSF46785">
    <property type="entry name" value="Winged helix' DNA-binding domain"/>
    <property type="match status" value="1"/>
</dbReference>
<dbReference type="AlphaFoldDB" id="A0A5F0DGJ8"/>
<comment type="caution">
    <text evidence="2">The sequence shown here is derived from an EMBL/GenBank/DDBJ whole genome shotgun (WGS) entry which is preliminary data.</text>
</comment>
<dbReference type="Pfam" id="PF12802">
    <property type="entry name" value="MarR_2"/>
    <property type="match status" value="1"/>
</dbReference>
<dbReference type="EMBL" id="SOFF01000002">
    <property type="protein sequence ID" value="TFB95520.1"/>
    <property type="molecule type" value="Genomic_DNA"/>
</dbReference>
<dbReference type="Proteomes" id="UP000297654">
    <property type="component" value="Unassembled WGS sequence"/>
</dbReference>
<dbReference type="PANTHER" id="PTHR33164:SF43">
    <property type="entry name" value="HTH-TYPE TRANSCRIPTIONAL REPRESSOR YETL"/>
    <property type="match status" value="1"/>
</dbReference>
<dbReference type="PROSITE" id="PS50995">
    <property type="entry name" value="HTH_MARR_2"/>
    <property type="match status" value="1"/>
</dbReference>
<evidence type="ECO:0000259" key="1">
    <source>
        <dbReference type="PROSITE" id="PS50995"/>
    </source>
</evidence>
<dbReference type="InterPro" id="IPR036388">
    <property type="entry name" value="WH-like_DNA-bd_sf"/>
</dbReference>
<dbReference type="GO" id="GO:0006950">
    <property type="term" value="P:response to stress"/>
    <property type="evidence" value="ECO:0007669"/>
    <property type="project" value="TreeGrafter"/>
</dbReference>
<organism evidence="2 3">
    <name type="scientific">Cryobacterium luteum</name>
    <dbReference type="NCBI Taxonomy" id="1424661"/>
    <lineage>
        <taxon>Bacteria</taxon>
        <taxon>Bacillati</taxon>
        <taxon>Actinomycetota</taxon>
        <taxon>Actinomycetes</taxon>
        <taxon>Micrococcales</taxon>
        <taxon>Microbacteriaceae</taxon>
        <taxon>Cryobacterium</taxon>
    </lineage>
</organism>
<reference evidence="2 3" key="1">
    <citation type="submission" date="2019-03" db="EMBL/GenBank/DDBJ databases">
        <title>Genomics of glacier-inhabiting Cryobacterium strains.</title>
        <authorList>
            <person name="Liu Q."/>
            <person name="Xin Y.-H."/>
        </authorList>
    </citation>
    <scope>NUCLEOTIDE SEQUENCE [LARGE SCALE GENOMIC DNA]</scope>
    <source>
        <strain evidence="2 3">Hh15</strain>
    </source>
</reference>
<feature type="domain" description="HTH marR-type" evidence="1">
    <location>
        <begin position="68"/>
        <end position="200"/>
    </location>
</feature>
<proteinExistence type="predicted"/>
<accession>A0A5F0DGJ8</accession>
<sequence length="221" mass="23585">MACRASAVPTRPAPKMPIVVACGLLMALLPSKYDALQIICPGEYLCNCMVCGTMAVMTTESMLPATVPGDLGWNLAMVLRGYQRQLETAVEGLPGGVRCYQVLSTVIHRDLPSQQAIGAHLAIDRTVLTYLLDGMVDARLVERIPDPSDRRARKIRATPEGVSVLARYERRVADVEAGILSGISTDAGHQLEGLLGMLATSVHRADPTASPCEAVGTFTAP</sequence>
<dbReference type="InterPro" id="IPR000835">
    <property type="entry name" value="HTH_MarR-typ"/>
</dbReference>
<evidence type="ECO:0000313" key="3">
    <source>
        <dbReference type="Proteomes" id="UP000297654"/>
    </source>
</evidence>
<dbReference type="InterPro" id="IPR036390">
    <property type="entry name" value="WH_DNA-bd_sf"/>
</dbReference>
<dbReference type="SMART" id="SM00347">
    <property type="entry name" value="HTH_MARR"/>
    <property type="match status" value="1"/>
</dbReference>
<dbReference type="GO" id="GO:0003700">
    <property type="term" value="F:DNA-binding transcription factor activity"/>
    <property type="evidence" value="ECO:0007669"/>
    <property type="project" value="InterPro"/>
</dbReference>
<dbReference type="PANTHER" id="PTHR33164">
    <property type="entry name" value="TRANSCRIPTIONAL REGULATOR, MARR FAMILY"/>
    <property type="match status" value="1"/>
</dbReference>
<keyword evidence="3" id="KW-1185">Reference proteome</keyword>
<dbReference type="InterPro" id="IPR039422">
    <property type="entry name" value="MarR/SlyA-like"/>
</dbReference>
<name>A0A5F0DGJ8_9MICO</name>
<dbReference type="OrthoDB" id="8635520at2"/>
<protein>
    <submittedName>
        <fullName evidence="2">MarR family transcriptional regulator</fullName>
    </submittedName>
</protein>
<dbReference type="Gene3D" id="1.10.10.10">
    <property type="entry name" value="Winged helix-like DNA-binding domain superfamily/Winged helix DNA-binding domain"/>
    <property type="match status" value="1"/>
</dbReference>
<evidence type="ECO:0000313" key="2">
    <source>
        <dbReference type="EMBL" id="TFB95520.1"/>
    </source>
</evidence>
<dbReference type="PRINTS" id="PR00598">
    <property type="entry name" value="HTHMARR"/>
</dbReference>